<organism evidence="1 2">
    <name type="scientific">Zea mays</name>
    <name type="common">Maize</name>
    <dbReference type="NCBI Taxonomy" id="4577"/>
    <lineage>
        <taxon>Eukaryota</taxon>
        <taxon>Viridiplantae</taxon>
        <taxon>Streptophyta</taxon>
        <taxon>Embryophyta</taxon>
        <taxon>Tracheophyta</taxon>
        <taxon>Spermatophyta</taxon>
        <taxon>Magnoliopsida</taxon>
        <taxon>Liliopsida</taxon>
        <taxon>Poales</taxon>
        <taxon>Poaceae</taxon>
        <taxon>PACMAD clade</taxon>
        <taxon>Panicoideae</taxon>
        <taxon>Andropogonodae</taxon>
        <taxon>Andropogoneae</taxon>
        <taxon>Tripsacinae</taxon>
        <taxon>Zea</taxon>
    </lineage>
</organism>
<evidence type="ECO:0000313" key="1">
    <source>
        <dbReference type="EMBL" id="PWZ22298.1"/>
    </source>
</evidence>
<protein>
    <submittedName>
        <fullName evidence="1">Uncharacterized protein</fullName>
    </submittedName>
</protein>
<dbReference type="AlphaFoldDB" id="A0A3L6ENS5"/>
<dbReference type="Proteomes" id="UP000251960">
    <property type="component" value="Chromosome 5"/>
</dbReference>
<reference evidence="1 2" key="1">
    <citation type="journal article" date="2018" name="Nat. Genet.">
        <title>Extensive intraspecific gene order and gene structural variations between Mo17 and other maize genomes.</title>
        <authorList>
            <person name="Sun S."/>
            <person name="Zhou Y."/>
            <person name="Chen J."/>
            <person name="Shi J."/>
            <person name="Zhao H."/>
            <person name="Zhao H."/>
            <person name="Song W."/>
            <person name="Zhang M."/>
            <person name="Cui Y."/>
            <person name="Dong X."/>
            <person name="Liu H."/>
            <person name="Ma X."/>
            <person name="Jiao Y."/>
            <person name="Wang B."/>
            <person name="Wei X."/>
            <person name="Stein J.C."/>
            <person name="Glaubitz J.C."/>
            <person name="Lu F."/>
            <person name="Yu G."/>
            <person name="Liang C."/>
            <person name="Fengler K."/>
            <person name="Li B."/>
            <person name="Rafalski A."/>
            <person name="Schnable P.S."/>
            <person name="Ware D.H."/>
            <person name="Buckler E.S."/>
            <person name="Lai J."/>
        </authorList>
    </citation>
    <scope>NUCLEOTIDE SEQUENCE [LARGE SCALE GENOMIC DNA]</scope>
    <source>
        <strain evidence="2">cv. Missouri 17</strain>
        <tissue evidence="1">Seedling</tissue>
    </source>
</reference>
<name>A0A3L6ENS5_MAIZE</name>
<proteinExistence type="predicted"/>
<accession>A0A3L6ENS5</accession>
<evidence type="ECO:0000313" key="2">
    <source>
        <dbReference type="Proteomes" id="UP000251960"/>
    </source>
</evidence>
<gene>
    <name evidence="1" type="ORF">Zm00014a_009914</name>
</gene>
<comment type="caution">
    <text evidence="1">The sequence shown here is derived from an EMBL/GenBank/DDBJ whole genome shotgun (WGS) entry which is preliminary data.</text>
</comment>
<dbReference type="EMBL" id="NCVQ01000006">
    <property type="protein sequence ID" value="PWZ22298.1"/>
    <property type="molecule type" value="Genomic_DNA"/>
</dbReference>
<sequence>MHPILSYPNFHYDANGNGKLSLVRKMFHHMQ</sequence>